<dbReference type="InterPro" id="IPR017871">
    <property type="entry name" value="ABC_transporter-like_CS"/>
</dbReference>
<feature type="domain" description="ABC transporter" evidence="5">
    <location>
        <begin position="8"/>
        <end position="244"/>
    </location>
</feature>
<dbReference type="Gene3D" id="3.40.50.300">
    <property type="entry name" value="P-loop containing nucleotide triphosphate hydrolases"/>
    <property type="match status" value="1"/>
</dbReference>
<dbReference type="GO" id="GO:0016887">
    <property type="term" value="F:ATP hydrolysis activity"/>
    <property type="evidence" value="ECO:0007669"/>
    <property type="project" value="InterPro"/>
</dbReference>
<evidence type="ECO:0000259" key="5">
    <source>
        <dbReference type="PROSITE" id="PS50893"/>
    </source>
</evidence>
<comment type="similarity">
    <text evidence="1">Belongs to the ABC transporter superfamily.</text>
</comment>
<protein>
    <submittedName>
        <fullName evidence="6">Zinc uptake system ATP-binding protein ZurA</fullName>
    </submittedName>
</protein>
<organism evidence="6">
    <name type="scientific">anaerobic digester metagenome</name>
    <dbReference type="NCBI Taxonomy" id="1263854"/>
    <lineage>
        <taxon>unclassified sequences</taxon>
        <taxon>metagenomes</taxon>
        <taxon>ecological metagenomes</taxon>
    </lineage>
</organism>
<dbReference type="PANTHER" id="PTHR42734">
    <property type="entry name" value="METAL TRANSPORT SYSTEM ATP-BINDING PROTEIN TM_0124-RELATED"/>
    <property type="match status" value="1"/>
</dbReference>
<dbReference type="AlphaFoldDB" id="A0A485M581"/>
<dbReference type="Pfam" id="PF00005">
    <property type="entry name" value="ABC_tran"/>
    <property type="match status" value="1"/>
</dbReference>
<dbReference type="InterPro" id="IPR003593">
    <property type="entry name" value="AAA+_ATPase"/>
</dbReference>
<keyword evidence="2" id="KW-0813">Transport</keyword>
<evidence type="ECO:0000313" key="6">
    <source>
        <dbReference type="EMBL" id="VFU18297.1"/>
    </source>
</evidence>
<dbReference type="InterPro" id="IPR027417">
    <property type="entry name" value="P-loop_NTPase"/>
</dbReference>
<evidence type="ECO:0000256" key="2">
    <source>
        <dbReference type="ARBA" id="ARBA00022448"/>
    </source>
</evidence>
<dbReference type="InterPro" id="IPR050153">
    <property type="entry name" value="Metal_Ion_Import_ABC"/>
</dbReference>
<evidence type="ECO:0000256" key="4">
    <source>
        <dbReference type="ARBA" id="ARBA00022840"/>
    </source>
</evidence>
<name>A0A485M581_9ZZZZ</name>
<gene>
    <name evidence="6" type="primary">zurA</name>
    <name evidence="6" type="ORF">SCFA_410009</name>
</gene>
<sequence length="244" mass="26590">MNTVRPVLEIENVSFSYGCHPVLEGISLSVKPGESVGITGPNGAGKSTLLKLVVGLLMPASGSIKLFGRPLKDFKEHGRLSYVSQKAGFINSSFPSTVEEVVLAGRISRRGLFRYFNREDRSIARKALGEVGMAEHLHKPIGSLSGGQQQRVFIARALAGHPELLLLDEPTAGMDPENQARFYSLLKALVIQKGLTLMLVSHDLEAISTIVDRQVCLDRHLCSCCHNLSDSPQGVSCRKRLWSA</sequence>
<dbReference type="GO" id="GO:0005524">
    <property type="term" value="F:ATP binding"/>
    <property type="evidence" value="ECO:0007669"/>
    <property type="project" value="UniProtKB-KW"/>
</dbReference>
<reference evidence="6" key="1">
    <citation type="submission" date="2019-03" db="EMBL/GenBank/DDBJ databases">
        <authorList>
            <person name="Hao L."/>
        </authorList>
    </citation>
    <scope>NUCLEOTIDE SEQUENCE</scope>
</reference>
<evidence type="ECO:0000256" key="3">
    <source>
        <dbReference type="ARBA" id="ARBA00022741"/>
    </source>
</evidence>
<dbReference type="FunFam" id="3.40.50.300:FF:000134">
    <property type="entry name" value="Iron-enterobactin ABC transporter ATP-binding protein"/>
    <property type="match status" value="1"/>
</dbReference>
<dbReference type="PROSITE" id="PS50893">
    <property type="entry name" value="ABC_TRANSPORTER_2"/>
    <property type="match status" value="1"/>
</dbReference>
<evidence type="ECO:0000256" key="1">
    <source>
        <dbReference type="ARBA" id="ARBA00005417"/>
    </source>
</evidence>
<dbReference type="EMBL" id="CAADRN010000341">
    <property type="protein sequence ID" value="VFU18297.1"/>
    <property type="molecule type" value="Genomic_DNA"/>
</dbReference>
<dbReference type="PANTHER" id="PTHR42734:SF17">
    <property type="entry name" value="METAL TRANSPORT SYSTEM ATP-BINDING PROTEIN TM_0124-RELATED"/>
    <property type="match status" value="1"/>
</dbReference>
<proteinExistence type="inferred from homology"/>
<dbReference type="SUPFAM" id="SSF52540">
    <property type="entry name" value="P-loop containing nucleoside triphosphate hydrolases"/>
    <property type="match status" value="1"/>
</dbReference>
<dbReference type="PROSITE" id="PS00211">
    <property type="entry name" value="ABC_TRANSPORTER_1"/>
    <property type="match status" value="1"/>
</dbReference>
<dbReference type="SMART" id="SM00382">
    <property type="entry name" value="AAA"/>
    <property type="match status" value="1"/>
</dbReference>
<accession>A0A485M581</accession>
<dbReference type="InterPro" id="IPR003439">
    <property type="entry name" value="ABC_transporter-like_ATP-bd"/>
</dbReference>
<dbReference type="CDD" id="cd03235">
    <property type="entry name" value="ABC_Metallic_Cations"/>
    <property type="match status" value="1"/>
</dbReference>
<keyword evidence="3" id="KW-0547">Nucleotide-binding</keyword>
<keyword evidence="4 6" id="KW-0067">ATP-binding</keyword>